<dbReference type="InterPro" id="IPR012312">
    <property type="entry name" value="Hemerythrin-like"/>
</dbReference>
<organism evidence="4">
    <name type="scientific">uncultured delta proteobacterium</name>
    <dbReference type="NCBI Taxonomy" id="34034"/>
    <lineage>
        <taxon>Bacteria</taxon>
        <taxon>Deltaproteobacteria</taxon>
        <taxon>environmental samples</taxon>
    </lineage>
</organism>
<dbReference type="Pfam" id="PF08984">
    <property type="entry name" value="DUF1858"/>
    <property type="match status" value="1"/>
</dbReference>
<dbReference type="AlphaFoldDB" id="A0A212KGA3"/>
<evidence type="ECO:0000259" key="1">
    <source>
        <dbReference type="Pfam" id="PF01814"/>
    </source>
</evidence>
<reference evidence="4" key="1">
    <citation type="submission" date="2016-04" db="EMBL/GenBank/DDBJ databases">
        <authorList>
            <person name="Evans L.H."/>
            <person name="Alamgir A."/>
            <person name="Owens N."/>
            <person name="Weber N.D."/>
            <person name="Virtaneva K."/>
            <person name="Barbian K."/>
            <person name="Babar A."/>
            <person name="Rosenke K."/>
        </authorList>
    </citation>
    <scope>NUCLEOTIDE SEQUENCE</scope>
    <source>
        <strain evidence="4">86</strain>
    </source>
</reference>
<evidence type="ECO:0000259" key="2">
    <source>
        <dbReference type="Pfam" id="PF04282"/>
    </source>
</evidence>
<dbReference type="InterPro" id="IPR007380">
    <property type="entry name" value="DUF438"/>
</dbReference>
<dbReference type="PANTHER" id="PTHR39966">
    <property type="entry name" value="BLL2471 PROTEIN-RELATED"/>
    <property type="match status" value="1"/>
</dbReference>
<accession>A0A212KGA3</accession>
<dbReference type="InterPro" id="IPR035965">
    <property type="entry name" value="PAS-like_dom_sf"/>
</dbReference>
<evidence type="ECO:0000259" key="3">
    <source>
        <dbReference type="Pfam" id="PF08984"/>
    </source>
</evidence>
<feature type="domain" description="Hemerythrin-like" evidence="1">
    <location>
        <begin position="180"/>
        <end position="310"/>
    </location>
</feature>
<dbReference type="Gene3D" id="1.20.120.520">
    <property type="entry name" value="nmb1532 protein domain like"/>
    <property type="match status" value="1"/>
</dbReference>
<dbReference type="SUPFAM" id="SSF140683">
    <property type="entry name" value="SP0561-like"/>
    <property type="match status" value="1"/>
</dbReference>
<dbReference type="Pfam" id="PF01814">
    <property type="entry name" value="Hemerythrin"/>
    <property type="match status" value="1"/>
</dbReference>
<sequence length="491" mass="55259">MELSQDTKIFALTEKYPFLVNALAERNSSFEKLKNPILHQTMGRVASIEKAAGLGNESVLALLLFIAEKIMATTGETVAILPPAVQQSAKAPSILSREQRLENLKEIIRELHDGVEFNQLQEKFNRTVGDISPEEIAGLEQTLVNEGLPETEIKRMCHLHAALFQGALEKQEMRPVQPGHPIHTYLQENTQAKELIAEIRQEVAKVNGGAEEAAWAFVHGHLTNLVQELAGIQTHYIRKENQLFPLLEQHGLSAPGKVMWEVHDDIRSKLRHAQNLLAEKKQLESVVAVVDFLNEAEEMIRKEENILFPMSLELLTEDDWNRCRLGDDEIGYSFDVTPGTEWSARAAHESQPTDNTDLISLATGNLAPEVINAIFRNLPVDISFVGPDDRVAYYSDSKHRIFPRSAAVIGREVKNCHPSKSVHIVTEILEAFKSGKRNKAEFWLELGEKFIHIQYLALTDVGGRYLGCLEIGQDATHIRSLTGQRRLLEWK</sequence>
<proteinExistence type="predicted"/>
<gene>
    <name evidence="4" type="ORF">KL86DPRO_60249</name>
</gene>
<dbReference type="InterPro" id="IPR038062">
    <property type="entry name" value="ScdA-like_N_sf"/>
</dbReference>
<dbReference type="EMBL" id="FLUQ01000006">
    <property type="protein sequence ID" value="SBW10672.1"/>
    <property type="molecule type" value="Genomic_DNA"/>
</dbReference>
<feature type="domain" description="DUF1858" evidence="3">
    <location>
        <begin position="5"/>
        <end position="55"/>
    </location>
</feature>
<evidence type="ECO:0000313" key="4">
    <source>
        <dbReference type="EMBL" id="SBW10672.1"/>
    </source>
</evidence>
<dbReference type="PANTHER" id="PTHR39966:SF3">
    <property type="entry name" value="DUF438 DOMAIN-CONTAINING PROTEIN"/>
    <property type="match status" value="1"/>
</dbReference>
<protein>
    <recommendedName>
        <fullName evidence="5">Hemerythrin HHE cation binding domain protein</fullName>
    </recommendedName>
</protein>
<dbReference type="InterPro" id="IPR015077">
    <property type="entry name" value="DUF1858"/>
</dbReference>
<dbReference type="SUPFAM" id="SSF55785">
    <property type="entry name" value="PYP-like sensor domain (PAS domain)"/>
    <property type="match status" value="1"/>
</dbReference>
<name>A0A212KGA3_9DELT</name>
<feature type="domain" description="DUF438" evidence="2">
    <location>
        <begin position="104"/>
        <end position="169"/>
    </location>
</feature>
<dbReference type="Pfam" id="PF13596">
    <property type="entry name" value="PAS_10"/>
    <property type="match status" value="1"/>
</dbReference>
<dbReference type="Gene3D" id="1.10.3910.10">
    <property type="entry name" value="SP0561-like"/>
    <property type="match status" value="1"/>
</dbReference>
<dbReference type="Pfam" id="PF04282">
    <property type="entry name" value="DUF438"/>
    <property type="match status" value="1"/>
</dbReference>
<evidence type="ECO:0008006" key="5">
    <source>
        <dbReference type="Google" id="ProtNLM"/>
    </source>
</evidence>
<dbReference type="GO" id="GO:0005886">
    <property type="term" value="C:plasma membrane"/>
    <property type="evidence" value="ECO:0007669"/>
    <property type="project" value="TreeGrafter"/>
</dbReference>